<dbReference type="OMA" id="TSIDAYY"/>
<proteinExistence type="predicted"/>
<dbReference type="WBParaSite" id="NBR_0000235501-mRNA-1">
    <property type="protein sequence ID" value="NBR_0000235501-mRNA-1"/>
    <property type="gene ID" value="NBR_0000235501"/>
</dbReference>
<evidence type="ECO:0000313" key="2">
    <source>
        <dbReference type="Proteomes" id="UP000271162"/>
    </source>
</evidence>
<evidence type="ECO:0000313" key="3">
    <source>
        <dbReference type="WBParaSite" id="NBR_0000235501-mRNA-1"/>
    </source>
</evidence>
<name>A0A0N4XIK3_NIPBR</name>
<protein>
    <submittedName>
        <fullName evidence="3">ZP domain-containing protein</fullName>
    </submittedName>
</protein>
<accession>A0A0N4XIK3</accession>
<dbReference type="EMBL" id="UYSL01002623">
    <property type="protein sequence ID" value="VDL65945.1"/>
    <property type="molecule type" value="Genomic_DNA"/>
</dbReference>
<reference evidence="1 2" key="2">
    <citation type="submission" date="2018-11" db="EMBL/GenBank/DDBJ databases">
        <authorList>
            <consortium name="Pathogen Informatics"/>
        </authorList>
    </citation>
    <scope>NUCLEOTIDE SEQUENCE [LARGE SCALE GENOMIC DNA]</scope>
</reference>
<gene>
    <name evidence="1" type="ORF">NBR_LOCUS2356</name>
</gene>
<evidence type="ECO:0000313" key="1">
    <source>
        <dbReference type="EMBL" id="VDL65945.1"/>
    </source>
</evidence>
<dbReference type="AlphaFoldDB" id="A0A0N4XIK3"/>
<organism evidence="3">
    <name type="scientific">Nippostrongylus brasiliensis</name>
    <name type="common">Rat hookworm</name>
    <dbReference type="NCBI Taxonomy" id="27835"/>
    <lineage>
        <taxon>Eukaryota</taxon>
        <taxon>Metazoa</taxon>
        <taxon>Ecdysozoa</taxon>
        <taxon>Nematoda</taxon>
        <taxon>Chromadorea</taxon>
        <taxon>Rhabditida</taxon>
        <taxon>Rhabditina</taxon>
        <taxon>Rhabditomorpha</taxon>
        <taxon>Strongyloidea</taxon>
        <taxon>Heligmosomidae</taxon>
        <taxon>Nippostrongylus</taxon>
    </lineage>
</organism>
<sequence length="69" mass="7996">MHRECVFGRYIDLPCKPLCQSILSSTTDFHLRLVVSYDFVALTEEDRIYDLTCSYTSKNVSVEAHYDTV</sequence>
<reference evidence="3" key="1">
    <citation type="submission" date="2017-02" db="UniProtKB">
        <authorList>
            <consortium name="WormBaseParasite"/>
        </authorList>
    </citation>
    <scope>IDENTIFICATION</scope>
</reference>
<keyword evidence="2" id="KW-1185">Reference proteome</keyword>
<dbReference type="Proteomes" id="UP000271162">
    <property type="component" value="Unassembled WGS sequence"/>
</dbReference>